<evidence type="ECO:0000313" key="2">
    <source>
        <dbReference type="Proteomes" id="UP000676336"/>
    </source>
</evidence>
<comment type="caution">
    <text evidence="1">The sequence shown here is derived from an EMBL/GenBank/DDBJ whole genome shotgun (WGS) entry which is preliminary data.</text>
</comment>
<proteinExistence type="predicted"/>
<feature type="non-terminal residue" evidence="1">
    <location>
        <position position="61"/>
    </location>
</feature>
<dbReference type="AlphaFoldDB" id="A0A8S3CI33"/>
<name>A0A8S3CI33_9BILA</name>
<feature type="non-terminal residue" evidence="1">
    <location>
        <position position="1"/>
    </location>
</feature>
<gene>
    <name evidence="1" type="ORF">SMN809_LOCUS50860</name>
</gene>
<sequence length="61" mass="6997">SRDSPPIIKVESRLFGTLEKIELEFLRLSLPLACHDKFSSRQATLERRQIALNEYAEAHGD</sequence>
<reference evidence="1" key="1">
    <citation type="submission" date="2021-02" db="EMBL/GenBank/DDBJ databases">
        <authorList>
            <person name="Nowell W R."/>
        </authorList>
    </citation>
    <scope>NUCLEOTIDE SEQUENCE</scope>
</reference>
<organism evidence="1 2">
    <name type="scientific">Rotaria magnacalcarata</name>
    <dbReference type="NCBI Taxonomy" id="392030"/>
    <lineage>
        <taxon>Eukaryota</taxon>
        <taxon>Metazoa</taxon>
        <taxon>Spiralia</taxon>
        <taxon>Gnathifera</taxon>
        <taxon>Rotifera</taxon>
        <taxon>Eurotatoria</taxon>
        <taxon>Bdelloidea</taxon>
        <taxon>Philodinida</taxon>
        <taxon>Philodinidae</taxon>
        <taxon>Rotaria</taxon>
    </lineage>
</organism>
<dbReference type="EMBL" id="CAJOBI010169077">
    <property type="protein sequence ID" value="CAF4882001.1"/>
    <property type="molecule type" value="Genomic_DNA"/>
</dbReference>
<protein>
    <submittedName>
        <fullName evidence="1">Uncharacterized protein</fullName>
    </submittedName>
</protein>
<dbReference type="Proteomes" id="UP000676336">
    <property type="component" value="Unassembled WGS sequence"/>
</dbReference>
<evidence type="ECO:0000313" key="1">
    <source>
        <dbReference type="EMBL" id="CAF4882001.1"/>
    </source>
</evidence>
<accession>A0A8S3CI33</accession>